<reference evidence="5" key="1">
    <citation type="submission" date="2024-06" db="EMBL/GenBank/DDBJ databases">
        <title>Caulobacter inopinatus, sp. nov.</title>
        <authorList>
            <person name="Donachie S.P."/>
        </authorList>
    </citation>
    <scope>NUCLEOTIDE SEQUENCE</scope>
    <source>
        <strain evidence="5">73W</strain>
    </source>
</reference>
<dbReference type="CDD" id="cd05804">
    <property type="entry name" value="StaR_like"/>
    <property type="match status" value="1"/>
</dbReference>
<organism evidence="5">
    <name type="scientific">Caulobacter sp. 73W</name>
    <dbReference type="NCBI Taxonomy" id="3161137"/>
    <lineage>
        <taxon>Bacteria</taxon>
        <taxon>Pseudomonadati</taxon>
        <taxon>Pseudomonadota</taxon>
        <taxon>Alphaproteobacteria</taxon>
        <taxon>Caulobacterales</taxon>
        <taxon>Caulobacteraceae</taxon>
        <taxon>Caulobacter</taxon>
    </lineage>
</organism>
<dbReference type="SUPFAM" id="SSF48452">
    <property type="entry name" value="TPR-like"/>
    <property type="match status" value="1"/>
</dbReference>
<evidence type="ECO:0000256" key="3">
    <source>
        <dbReference type="ARBA" id="ARBA00022737"/>
    </source>
</evidence>
<dbReference type="InterPro" id="IPR011990">
    <property type="entry name" value="TPR-like_helical_dom_sf"/>
</dbReference>
<proteinExistence type="inferred from homology"/>
<dbReference type="AlphaFoldDB" id="A0AB39KVY1"/>
<dbReference type="InterPro" id="IPR033891">
    <property type="entry name" value="TTC38"/>
</dbReference>
<keyword evidence="3" id="KW-0677">Repeat</keyword>
<keyword evidence="4" id="KW-0802">TPR repeat</keyword>
<dbReference type="EMBL" id="CP158375">
    <property type="protein sequence ID" value="XDO97586.1"/>
    <property type="molecule type" value="Genomic_DNA"/>
</dbReference>
<name>A0AB39KVY1_9CAUL</name>
<accession>A0AB39KVY1</accession>
<evidence type="ECO:0000313" key="5">
    <source>
        <dbReference type="EMBL" id="XDO97586.1"/>
    </source>
</evidence>
<gene>
    <name evidence="5" type="ORF">ABOZ73_03960</name>
</gene>
<sequence length="438" mass="47989">MTLKDHRGLAVTGASPFALERFESALALFNRFGVDPVAELDAALADSPGFVMAHALRAYLHLMGTDPIGPSAVRHNLEAARAAGGNAREAAHILAMEAMIDGRWRNAARILEDVAITWPLDMVAIRAGHFVDYLLGDSRMLRDRIGRALPVWSHAVPGWHAMLAMHAFGLEETGDYARAETQGRKALALEPRDGWARHAVAHVMEMQGRSEEGVAFMTGDLAAWSENNMLAVHNWWHLALYHLELGDVAEALRLFDGPIYGVRSPLAFDMVDAAALLWRLKLLGVDVGDRWSAVAETWAPCQPDNAYAFNDMHAMMAFASAGRKDDVRLVRSVQSSARDSLGDNREFLTQGGQAATEAMAAFVDGDYRRVITLLRPMRHHAYRFGGSHAQRDVIDLTLLEAALRAGDRDLALALSAERADAKPHGSALLLADRVRRAA</sequence>
<dbReference type="PANTHER" id="PTHR16263">
    <property type="entry name" value="TETRATRICOPEPTIDE REPEAT PROTEIN 38"/>
    <property type="match status" value="1"/>
</dbReference>
<dbReference type="PANTHER" id="PTHR16263:SF4">
    <property type="entry name" value="TETRATRICOPEPTIDE REPEAT PROTEIN 38"/>
    <property type="match status" value="1"/>
</dbReference>
<dbReference type="Gene3D" id="1.25.40.10">
    <property type="entry name" value="Tetratricopeptide repeat domain"/>
    <property type="match status" value="1"/>
</dbReference>
<dbReference type="RefSeq" id="WP_369060907.1">
    <property type="nucleotide sequence ID" value="NZ_CP158375.1"/>
</dbReference>
<comment type="similarity">
    <text evidence="1">Belongs to the TTC38 family.</text>
</comment>
<evidence type="ECO:0000256" key="2">
    <source>
        <dbReference type="ARBA" id="ARBA00019992"/>
    </source>
</evidence>
<protein>
    <recommendedName>
        <fullName evidence="2">Tetratricopeptide repeat protein 38</fullName>
    </recommendedName>
</protein>
<evidence type="ECO:0000256" key="4">
    <source>
        <dbReference type="ARBA" id="ARBA00022803"/>
    </source>
</evidence>
<evidence type="ECO:0000256" key="1">
    <source>
        <dbReference type="ARBA" id="ARBA00005857"/>
    </source>
</evidence>